<dbReference type="SUPFAM" id="SSF46894">
    <property type="entry name" value="C-terminal effector domain of the bipartite response regulators"/>
    <property type="match status" value="1"/>
</dbReference>
<feature type="domain" description="Response regulatory" evidence="4">
    <location>
        <begin position="6"/>
        <end position="117"/>
    </location>
</feature>
<dbReference type="Gene3D" id="3.40.50.2300">
    <property type="match status" value="1"/>
</dbReference>
<dbReference type="SMART" id="SM00862">
    <property type="entry name" value="Trans_reg_C"/>
    <property type="match status" value="1"/>
</dbReference>
<dbReference type="InterPro" id="IPR016032">
    <property type="entry name" value="Sig_transdc_resp-reg_C-effctor"/>
</dbReference>
<proteinExistence type="predicted"/>
<name>A0ABT5WU89_9SPHN</name>
<feature type="modified residue" description="4-aspartylphosphate" evidence="2">
    <location>
        <position position="55"/>
    </location>
</feature>
<evidence type="ECO:0000256" key="3">
    <source>
        <dbReference type="PROSITE-ProRule" id="PRU01091"/>
    </source>
</evidence>
<dbReference type="SUPFAM" id="SSF52172">
    <property type="entry name" value="CheY-like"/>
    <property type="match status" value="1"/>
</dbReference>
<feature type="domain" description="OmpR/PhoB-type" evidence="5">
    <location>
        <begin position="127"/>
        <end position="226"/>
    </location>
</feature>
<evidence type="ECO:0000256" key="1">
    <source>
        <dbReference type="ARBA" id="ARBA00023125"/>
    </source>
</evidence>
<comment type="caution">
    <text evidence="6">The sequence shown here is derived from an EMBL/GenBank/DDBJ whole genome shotgun (WGS) entry which is preliminary data.</text>
</comment>
<dbReference type="Pfam" id="PF00486">
    <property type="entry name" value="Trans_reg_C"/>
    <property type="match status" value="1"/>
</dbReference>
<dbReference type="EMBL" id="JARESE010000062">
    <property type="protein sequence ID" value="MDE8653449.1"/>
    <property type="molecule type" value="Genomic_DNA"/>
</dbReference>
<evidence type="ECO:0000256" key="2">
    <source>
        <dbReference type="PROSITE-ProRule" id="PRU00169"/>
    </source>
</evidence>
<dbReference type="PROSITE" id="PS50110">
    <property type="entry name" value="RESPONSE_REGULATORY"/>
    <property type="match status" value="1"/>
</dbReference>
<accession>A0ABT5WU89</accession>
<dbReference type="InterPro" id="IPR039420">
    <property type="entry name" value="WalR-like"/>
</dbReference>
<feature type="DNA-binding region" description="OmpR/PhoB-type" evidence="3">
    <location>
        <begin position="127"/>
        <end position="226"/>
    </location>
</feature>
<dbReference type="RefSeq" id="WP_275229527.1">
    <property type="nucleotide sequence ID" value="NZ_JARESE010000062.1"/>
</dbReference>
<organism evidence="6 7">
    <name type="scientific">Novosphingobium album</name>
    <name type="common">ex Liu et al. 2023</name>
    <dbReference type="NCBI Taxonomy" id="3031130"/>
    <lineage>
        <taxon>Bacteria</taxon>
        <taxon>Pseudomonadati</taxon>
        <taxon>Pseudomonadota</taxon>
        <taxon>Alphaproteobacteria</taxon>
        <taxon>Sphingomonadales</taxon>
        <taxon>Sphingomonadaceae</taxon>
        <taxon>Novosphingobium</taxon>
    </lineage>
</organism>
<dbReference type="CDD" id="cd00383">
    <property type="entry name" value="trans_reg_C"/>
    <property type="match status" value="1"/>
</dbReference>
<keyword evidence="1 3" id="KW-0238">DNA-binding</keyword>
<dbReference type="SMART" id="SM00448">
    <property type="entry name" value="REC"/>
    <property type="match status" value="1"/>
</dbReference>
<dbReference type="PROSITE" id="PS51755">
    <property type="entry name" value="OMPR_PHOB"/>
    <property type="match status" value="1"/>
</dbReference>
<gene>
    <name evidence="6" type="ORF">PYV00_17255</name>
</gene>
<keyword evidence="2" id="KW-0597">Phosphoprotein</keyword>
<dbReference type="Proteomes" id="UP001216253">
    <property type="component" value="Unassembled WGS sequence"/>
</dbReference>
<reference evidence="6 7" key="1">
    <citation type="submission" date="2023-03" db="EMBL/GenBank/DDBJ databases">
        <title>NovoSphingobium album sp. nov. isolated from polycyclic aromatic hydrocarbons- and heavy-metal polluted soil.</title>
        <authorList>
            <person name="Liu Z."/>
            <person name="Wang K."/>
        </authorList>
    </citation>
    <scope>NUCLEOTIDE SEQUENCE [LARGE SCALE GENOMIC DNA]</scope>
    <source>
        <strain evidence="6 7">H3SJ31-1</strain>
    </source>
</reference>
<protein>
    <submittedName>
        <fullName evidence="6">Response regulator transcription factor</fullName>
    </submittedName>
</protein>
<evidence type="ECO:0000259" key="5">
    <source>
        <dbReference type="PROSITE" id="PS51755"/>
    </source>
</evidence>
<evidence type="ECO:0000313" key="6">
    <source>
        <dbReference type="EMBL" id="MDE8653449.1"/>
    </source>
</evidence>
<evidence type="ECO:0000313" key="7">
    <source>
        <dbReference type="Proteomes" id="UP001216253"/>
    </source>
</evidence>
<keyword evidence="7" id="KW-1185">Reference proteome</keyword>
<dbReference type="InterPro" id="IPR011006">
    <property type="entry name" value="CheY-like_superfamily"/>
</dbReference>
<dbReference type="PANTHER" id="PTHR48111:SF50">
    <property type="entry name" value="KDP OPERON TRANSCRIPTIONAL REGULATORY PROTEIN KDPE"/>
    <property type="match status" value="1"/>
</dbReference>
<dbReference type="Pfam" id="PF00072">
    <property type="entry name" value="Response_reg"/>
    <property type="match status" value="1"/>
</dbReference>
<dbReference type="Gene3D" id="1.10.10.10">
    <property type="entry name" value="Winged helix-like DNA-binding domain superfamily/Winged helix DNA-binding domain"/>
    <property type="match status" value="1"/>
</dbReference>
<sequence>MTGSATILVVDDEPAIRRLLHASLARSGYRVIEAGNAREALNAVQIDKPALVLLDLGLPDRDGLELIPLIAGQAAIIVVSARDATGQKVAALDLGADDYVSKPFDSDEVLARVRTAMRHRLAGEAESHFLRHGDIEIDLAARMVRKGGQEVHLTPKEYGFLAELAKSPGRVITHSHLLRAVWGPGHESDVEYLRVAARGIRRKLEDDPARPALLRNEPAVGYRLVMPG</sequence>
<dbReference type="InterPro" id="IPR001867">
    <property type="entry name" value="OmpR/PhoB-type_DNA-bd"/>
</dbReference>
<dbReference type="PANTHER" id="PTHR48111">
    <property type="entry name" value="REGULATOR OF RPOS"/>
    <property type="match status" value="1"/>
</dbReference>
<evidence type="ECO:0000259" key="4">
    <source>
        <dbReference type="PROSITE" id="PS50110"/>
    </source>
</evidence>
<dbReference type="InterPro" id="IPR036388">
    <property type="entry name" value="WH-like_DNA-bd_sf"/>
</dbReference>
<dbReference type="InterPro" id="IPR001789">
    <property type="entry name" value="Sig_transdc_resp-reg_receiver"/>
</dbReference>